<keyword evidence="9" id="KW-0573">Peptidoglycan synthesis</keyword>
<dbReference type="InterPro" id="IPR012338">
    <property type="entry name" value="Beta-lactam/transpept-like"/>
</dbReference>
<dbReference type="Gene3D" id="3.40.710.10">
    <property type="entry name" value="DD-peptidase/beta-lactamase superfamily"/>
    <property type="match status" value="1"/>
</dbReference>
<evidence type="ECO:0000313" key="16">
    <source>
        <dbReference type="EMBL" id="OHA49016.1"/>
    </source>
</evidence>
<dbReference type="NCBIfam" id="TIGR03423">
    <property type="entry name" value="pbp2_mrdA"/>
    <property type="match status" value="1"/>
</dbReference>
<dbReference type="Gene3D" id="3.90.1310.10">
    <property type="entry name" value="Penicillin-binding protein 2a (Domain 2)"/>
    <property type="match status" value="1"/>
</dbReference>
<dbReference type="GO" id="GO:0008360">
    <property type="term" value="P:regulation of cell shape"/>
    <property type="evidence" value="ECO:0007669"/>
    <property type="project" value="UniProtKB-KW"/>
</dbReference>
<keyword evidence="7" id="KW-0378">Hydrolase</keyword>
<feature type="transmembrane region" description="Helical" evidence="13">
    <location>
        <begin position="37"/>
        <end position="61"/>
    </location>
</feature>
<keyword evidence="10 13" id="KW-1133">Transmembrane helix</keyword>
<evidence type="ECO:0000256" key="12">
    <source>
        <dbReference type="ARBA" id="ARBA00023316"/>
    </source>
</evidence>
<evidence type="ECO:0000259" key="14">
    <source>
        <dbReference type="Pfam" id="PF00905"/>
    </source>
</evidence>
<evidence type="ECO:0000256" key="3">
    <source>
        <dbReference type="ARBA" id="ARBA00022475"/>
    </source>
</evidence>
<dbReference type="STRING" id="1802362.A2806_01585"/>
<dbReference type="AlphaFoldDB" id="A0A1G2PL22"/>
<comment type="subcellular location">
    <subcellularLocation>
        <location evidence="2">Cell membrane</location>
    </subcellularLocation>
    <subcellularLocation>
        <location evidence="1">Membrane</location>
        <topology evidence="1">Single-pass membrane protein</topology>
    </subcellularLocation>
</comment>
<proteinExistence type="predicted"/>
<dbReference type="EMBL" id="MHSS01000001">
    <property type="protein sequence ID" value="OHA49016.1"/>
    <property type="molecule type" value="Genomic_DNA"/>
</dbReference>
<keyword evidence="12" id="KW-0961">Cell wall biogenesis/degradation</keyword>
<evidence type="ECO:0000256" key="6">
    <source>
        <dbReference type="ARBA" id="ARBA00022692"/>
    </source>
</evidence>
<evidence type="ECO:0000256" key="1">
    <source>
        <dbReference type="ARBA" id="ARBA00004167"/>
    </source>
</evidence>
<dbReference type="InterPro" id="IPR050515">
    <property type="entry name" value="Beta-lactam/transpept"/>
</dbReference>
<evidence type="ECO:0000256" key="5">
    <source>
        <dbReference type="ARBA" id="ARBA00022670"/>
    </source>
</evidence>
<comment type="caution">
    <text evidence="16">The sequence shown here is derived from an EMBL/GenBank/DDBJ whole genome shotgun (WGS) entry which is preliminary data.</text>
</comment>
<evidence type="ECO:0000256" key="7">
    <source>
        <dbReference type="ARBA" id="ARBA00022801"/>
    </source>
</evidence>
<evidence type="ECO:0000256" key="4">
    <source>
        <dbReference type="ARBA" id="ARBA00022519"/>
    </source>
</evidence>
<sequence length="623" mass="67093">MSRARKSYIEVEEVLVDTQPVTDAAERLEWPPATGRLIALSVLFFAVLAVFVVRVFSLSIVRGNFFSSRAEAARERAFPIIPIRGVIFDRNGASLVANTPGITVYLDPLFLPQNSSERAAIFEELGRALGKSPGDIENAASEHGARADLLEIASGVDAPVAVDLSLQDLPGVRIEQSFVRSVTEPDVFSTIVGYLGAPPQDAALDVAGLRVGQSGVEATYGDILRGSIGQRIAVVDARGHVRSEKIAQESVVGNDLMLSVDADLTRVLYNALENQRKIVQAPAAAAVALDPKSGEILSLVSIPSVNADLLNRGISHKEFQKLIDDPRRPFLNRAVAGLYPSGSTIKPFVAVAALAEKVISPARNIFVSGSITVPSIYDPSVTYTFPDWKAHGWVDMVDAIAVSSNVYFYTVGGGFGDIRGLGVERLDRWLSRFGFGSILRVDLPGEVPGRVPTPQWKEETKQEQWFIGDTYNLSIGQGDFAVTPLQLAAATAAVANRGIVFRPHIAKRVQDPFGGVVEEFGPQEVNRIDASGDAFDTVRLGMRMSVASPKGTNRSMADLPVKVAAKTGTAQAPREKLHAWVTAFAPYEDPQIVLAILIEEGGQGTVATEVAKEVLAWYAENRL</sequence>
<dbReference type="SUPFAM" id="SSF56601">
    <property type="entry name" value="beta-lactamase/transpeptidase-like"/>
    <property type="match status" value="1"/>
</dbReference>
<keyword evidence="8" id="KW-0133">Cell shape</keyword>
<keyword evidence="5" id="KW-0645">Protease</keyword>
<dbReference type="PANTHER" id="PTHR30627:SF2">
    <property type="entry name" value="PEPTIDOGLYCAN D,D-TRANSPEPTIDASE MRDA"/>
    <property type="match status" value="1"/>
</dbReference>
<reference evidence="16 17" key="1">
    <citation type="journal article" date="2016" name="Nat. Commun.">
        <title>Thousands of microbial genomes shed light on interconnected biogeochemical processes in an aquifer system.</title>
        <authorList>
            <person name="Anantharaman K."/>
            <person name="Brown C.T."/>
            <person name="Hug L.A."/>
            <person name="Sharon I."/>
            <person name="Castelle C.J."/>
            <person name="Probst A.J."/>
            <person name="Thomas B.C."/>
            <person name="Singh A."/>
            <person name="Wilkins M.J."/>
            <person name="Karaoz U."/>
            <person name="Brodie E.L."/>
            <person name="Williams K.H."/>
            <person name="Hubbard S.S."/>
            <person name="Banfield J.F."/>
        </authorList>
    </citation>
    <scope>NUCLEOTIDE SEQUENCE [LARGE SCALE GENOMIC DNA]</scope>
</reference>
<dbReference type="InterPro" id="IPR036138">
    <property type="entry name" value="PBP_dimer_sf"/>
</dbReference>
<evidence type="ECO:0000259" key="15">
    <source>
        <dbReference type="Pfam" id="PF03717"/>
    </source>
</evidence>
<dbReference type="GO" id="GO:0009252">
    <property type="term" value="P:peptidoglycan biosynthetic process"/>
    <property type="evidence" value="ECO:0007669"/>
    <property type="project" value="UniProtKB-KW"/>
</dbReference>
<dbReference type="Proteomes" id="UP000177629">
    <property type="component" value="Unassembled WGS sequence"/>
</dbReference>
<dbReference type="SUPFAM" id="SSF56519">
    <property type="entry name" value="Penicillin binding protein dimerisation domain"/>
    <property type="match status" value="1"/>
</dbReference>
<accession>A0A1G2PL22</accession>
<gene>
    <name evidence="16" type="ORF">A2806_01585</name>
</gene>
<dbReference type="GO" id="GO:0008658">
    <property type="term" value="F:penicillin binding"/>
    <property type="evidence" value="ECO:0007669"/>
    <property type="project" value="InterPro"/>
</dbReference>
<dbReference type="InterPro" id="IPR017790">
    <property type="entry name" value="Penicillin-binding_protein_2"/>
</dbReference>
<evidence type="ECO:0000256" key="13">
    <source>
        <dbReference type="SAM" id="Phobius"/>
    </source>
</evidence>
<evidence type="ECO:0000313" key="17">
    <source>
        <dbReference type="Proteomes" id="UP000177629"/>
    </source>
</evidence>
<evidence type="ECO:0000256" key="11">
    <source>
        <dbReference type="ARBA" id="ARBA00023136"/>
    </source>
</evidence>
<feature type="domain" description="Penicillin-binding protein transpeptidase" evidence="14">
    <location>
        <begin position="285"/>
        <end position="615"/>
    </location>
</feature>
<evidence type="ECO:0000256" key="8">
    <source>
        <dbReference type="ARBA" id="ARBA00022960"/>
    </source>
</evidence>
<dbReference type="GO" id="GO:0071972">
    <property type="term" value="F:peptidoglycan L,D-transpeptidase activity"/>
    <property type="evidence" value="ECO:0007669"/>
    <property type="project" value="TreeGrafter"/>
</dbReference>
<keyword evidence="4" id="KW-0997">Cell inner membrane</keyword>
<feature type="domain" description="Penicillin-binding protein dimerisation" evidence="15">
    <location>
        <begin position="80"/>
        <end position="244"/>
    </location>
</feature>
<dbReference type="InterPro" id="IPR005311">
    <property type="entry name" value="PBP_dimer"/>
</dbReference>
<dbReference type="Pfam" id="PF03717">
    <property type="entry name" value="PBP_dimer"/>
    <property type="match status" value="1"/>
</dbReference>
<dbReference type="GO" id="GO:0071555">
    <property type="term" value="P:cell wall organization"/>
    <property type="evidence" value="ECO:0007669"/>
    <property type="project" value="UniProtKB-KW"/>
</dbReference>
<name>A0A1G2PL22_9BACT</name>
<dbReference type="InterPro" id="IPR001460">
    <property type="entry name" value="PCN-bd_Tpept"/>
</dbReference>
<organism evidence="16 17">
    <name type="scientific">Candidatus Terrybacteria bacterium RIFCSPHIGHO2_01_FULL_48_17</name>
    <dbReference type="NCBI Taxonomy" id="1802362"/>
    <lineage>
        <taxon>Bacteria</taxon>
        <taxon>Candidatus Terryibacteriota</taxon>
    </lineage>
</organism>
<dbReference type="GO" id="GO:0009002">
    <property type="term" value="F:serine-type D-Ala-D-Ala carboxypeptidase activity"/>
    <property type="evidence" value="ECO:0007669"/>
    <property type="project" value="InterPro"/>
</dbReference>
<keyword evidence="3" id="KW-1003">Cell membrane</keyword>
<evidence type="ECO:0000256" key="2">
    <source>
        <dbReference type="ARBA" id="ARBA00004236"/>
    </source>
</evidence>
<evidence type="ECO:0000256" key="9">
    <source>
        <dbReference type="ARBA" id="ARBA00022984"/>
    </source>
</evidence>
<protein>
    <submittedName>
        <fullName evidence="16">Penicillin-binding protein 2</fullName>
    </submittedName>
</protein>
<dbReference type="GO" id="GO:0006508">
    <property type="term" value="P:proteolysis"/>
    <property type="evidence" value="ECO:0007669"/>
    <property type="project" value="UniProtKB-KW"/>
</dbReference>
<keyword evidence="6 13" id="KW-0812">Transmembrane</keyword>
<dbReference type="GO" id="GO:0005886">
    <property type="term" value="C:plasma membrane"/>
    <property type="evidence" value="ECO:0007669"/>
    <property type="project" value="UniProtKB-SubCell"/>
</dbReference>
<dbReference type="Pfam" id="PF00905">
    <property type="entry name" value="Transpeptidase"/>
    <property type="match status" value="1"/>
</dbReference>
<dbReference type="PANTHER" id="PTHR30627">
    <property type="entry name" value="PEPTIDOGLYCAN D,D-TRANSPEPTIDASE"/>
    <property type="match status" value="1"/>
</dbReference>
<keyword evidence="11 13" id="KW-0472">Membrane</keyword>
<evidence type="ECO:0000256" key="10">
    <source>
        <dbReference type="ARBA" id="ARBA00022989"/>
    </source>
</evidence>